<evidence type="ECO:0000256" key="6">
    <source>
        <dbReference type="ARBA" id="ARBA00022679"/>
    </source>
</evidence>
<keyword evidence="4" id="KW-0963">Cytoplasm</keyword>
<evidence type="ECO:0000313" key="15">
    <source>
        <dbReference type="EMBL" id="CUE69424.1"/>
    </source>
</evidence>
<comment type="subcellular location">
    <subcellularLocation>
        <location evidence="1">Cytoplasm</location>
    </subcellularLocation>
</comment>
<dbReference type="EC" id="2.7.11.1" evidence="3"/>
<keyword evidence="8 15" id="KW-0418">Kinase</keyword>
<keyword evidence="7 12" id="KW-0547">Nucleotide-binding</keyword>
<dbReference type="SMART" id="SM00220">
    <property type="entry name" value="S_TKc"/>
    <property type="match status" value="1"/>
</dbReference>
<feature type="region of interest" description="Disordered" evidence="13">
    <location>
        <begin position="1"/>
        <end position="21"/>
    </location>
</feature>
<gene>
    <name evidence="15" type="ORF">BSAL_52020</name>
</gene>
<dbReference type="Proteomes" id="UP000051952">
    <property type="component" value="Unassembled WGS sequence"/>
</dbReference>
<keyword evidence="16" id="KW-1185">Reference proteome</keyword>
<dbReference type="GO" id="GO:0004674">
    <property type="term" value="F:protein serine/threonine kinase activity"/>
    <property type="evidence" value="ECO:0007669"/>
    <property type="project" value="UniProtKB-KW"/>
</dbReference>
<dbReference type="OrthoDB" id="248923at2759"/>
<name>A0A0S4IHW4_BODSA</name>
<evidence type="ECO:0000256" key="13">
    <source>
        <dbReference type="SAM" id="MobiDB-lite"/>
    </source>
</evidence>
<evidence type="ECO:0000256" key="3">
    <source>
        <dbReference type="ARBA" id="ARBA00012513"/>
    </source>
</evidence>
<proteinExistence type="inferred from homology"/>
<dbReference type="InterPro" id="IPR000719">
    <property type="entry name" value="Prot_kinase_dom"/>
</dbReference>
<comment type="catalytic activity">
    <reaction evidence="11">
        <text>L-seryl-[protein] + ATP = O-phospho-L-seryl-[protein] + ADP + H(+)</text>
        <dbReference type="Rhea" id="RHEA:17989"/>
        <dbReference type="Rhea" id="RHEA-COMP:9863"/>
        <dbReference type="Rhea" id="RHEA-COMP:11604"/>
        <dbReference type="ChEBI" id="CHEBI:15378"/>
        <dbReference type="ChEBI" id="CHEBI:29999"/>
        <dbReference type="ChEBI" id="CHEBI:30616"/>
        <dbReference type="ChEBI" id="CHEBI:83421"/>
        <dbReference type="ChEBI" id="CHEBI:456216"/>
        <dbReference type="EC" id="2.7.11.1"/>
    </reaction>
</comment>
<dbReference type="AlphaFoldDB" id="A0A0S4IHW4"/>
<evidence type="ECO:0000256" key="12">
    <source>
        <dbReference type="PROSITE-ProRule" id="PRU10141"/>
    </source>
</evidence>
<evidence type="ECO:0000256" key="7">
    <source>
        <dbReference type="ARBA" id="ARBA00022741"/>
    </source>
</evidence>
<evidence type="ECO:0000259" key="14">
    <source>
        <dbReference type="PROSITE" id="PS50011"/>
    </source>
</evidence>
<evidence type="ECO:0000256" key="10">
    <source>
        <dbReference type="ARBA" id="ARBA00047899"/>
    </source>
</evidence>
<dbReference type="Pfam" id="PF00069">
    <property type="entry name" value="Pkinase"/>
    <property type="match status" value="1"/>
</dbReference>
<evidence type="ECO:0000256" key="9">
    <source>
        <dbReference type="ARBA" id="ARBA00022840"/>
    </source>
</evidence>
<dbReference type="GO" id="GO:0005737">
    <property type="term" value="C:cytoplasm"/>
    <property type="evidence" value="ECO:0007669"/>
    <property type="project" value="UniProtKB-SubCell"/>
</dbReference>
<dbReference type="OMA" id="HECKHAN"/>
<dbReference type="EMBL" id="CYKH01000077">
    <property type="protein sequence ID" value="CUE69424.1"/>
    <property type="molecule type" value="Genomic_DNA"/>
</dbReference>
<dbReference type="VEuPathDB" id="TriTrypDB:BSAL_35725"/>
<feature type="domain" description="Protein kinase" evidence="14">
    <location>
        <begin position="33"/>
        <end position="287"/>
    </location>
</feature>
<sequence length="450" mass="48975">MDNSRAASPSTFAVPPSDFHGIPVEKDNPELLFEQLQVLGKGTFGTVIKARNTVTDEIVAIKQILLVNQDEIDIVRREIRILHECKHANIVTYRGTYMTMNTLWITMEYCSGGSVDSVFKLLKRPLTEPMIALVCREVLLGLSYLHASHKIHRDIKGGNVLLTGKGGVKLADFGVSTELLHTLSKRNSFIGTLYWMAPEAIQEKEYDERADIWSLGITVIEVAEGCPPRAGYPYARALFAIPKEPPPKLSTHRDQWSPLMHKFVERMLQKDPQRRPTAQQLLSDPFLAEERCATFRKVMAKADTVSTARRLGEESTGSSATFVQRDDSSCGSQSDLASFDDADDNAMRIAGGRGQHEGGDKQLNPMFADPTSDAALHPSHCHPLFHDGTLLQLPILHTEDIGLDELGAGTSSIAPITAVPSALELLSEEDEGLGPIGGVGAAGGGGQNGG</sequence>
<evidence type="ECO:0000256" key="5">
    <source>
        <dbReference type="ARBA" id="ARBA00022527"/>
    </source>
</evidence>
<dbReference type="InterPro" id="IPR011009">
    <property type="entry name" value="Kinase-like_dom_sf"/>
</dbReference>
<evidence type="ECO:0000256" key="1">
    <source>
        <dbReference type="ARBA" id="ARBA00004496"/>
    </source>
</evidence>
<feature type="non-terminal residue" evidence="15">
    <location>
        <position position="450"/>
    </location>
</feature>
<dbReference type="Gene3D" id="1.10.510.10">
    <property type="entry name" value="Transferase(Phosphotransferase) domain 1"/>
    <property type="match status" value="1"/>
</dbReference>
<comment type="similarity">
    <text evidence="2">Belongs to the protein kinase superfamily. STE Ser/Thr protein kinase family. STE20 subfamily.</text>
</comment>
<evidence type="ECO:0000256" key="2">
    <source>
        <dbReference type="ARBA" id="ARBA00008874"/>
    </source>
</evidence>
<evidence type="ECO:0000256" key="8">
    <source>
        <dbReference type="ARBA" id="ARBA00022777"/>
    </source>
</evidence>
<feature type="binding site" evidence="12">
    <location>
        <position position="62"/>
    </location>
    <ligand>
        <name>ATP</name>
        <dbReference type="ChEBI" id="CHEBI:30616"/>
    </ligand>
</feature>
<dbReference type="PANTHER" id="PTHR48012">
    <property type="entry name" value="STERILE20-LIKE KINASE, ISOFORM B-RELATED"/>
    <property type="match status" value="1"/>
</dbReference>
<accession>A0A0S4IHW4</accession>
<organism evidence="15 16">
    <name type="scientific">Bodo saltans</name>
    <name type="common">Flagellated protozoan</name>
    <dbReference type="NCBI Taxonomy" id="75058"/>
    <lineage>
        <taxon>Eukaryota</taxon>
        <taxon>Discoba</taxon>
        <taxon>Euglenozoa</taxon>
        <taxon>Kinetoplastea</taxon>
        <taxon>Metakinetoplastina</taxon>
        <taxon>Eubodonida</taxon>
        <taxon>Bodonidae</taxon>
        <taxon>Bodo</taxon>
    </lineage>
</organism>
<dbReference type="PROSITE" id="PS00107">
    <property type="entry name" value="PROTEIN_KINASE_ATP"/>
    <property type="match status" value="1"/>
</dbReference>
<keyword evidence="9 12" id="KW-0067">ATP-binding</keyword>
<dbReference type="InterPro" id="IPR017441">
    <property type="entry name" value="Protein_kinase_ATP_BS"/>
</dbReference>
<dbReference type="SUPFAM" id="SSF56112">
    <property type="entry name" value="Protein kinase-like (PK-like)"/>
    <property type="match status" value="1"/>
</dbReference>
<feature type="compositionally biased region" description="Polar residues" evidence="13">
    <location>
        <begin position="1"/>
        <end position="11"/>
    </location>
</feature>
<dbReference type="InterPro" id="IPR050629">
    <property type="entry name" value="STE20/SPS1-PAK"/>
</dbReference>
<reference evidence="16" key="1">
    <citation type="submission" date="2015-09" db="EMBL/GenBank/DDBJ databases">
        <authorList>
            <consortium name="Pathogen Informatics"/>
        </authorList>
    </citation>
    <scope>NUCLEOTIDE SEQUENCE [LARGE SCALE GENOMIC DNA]</scope>
    <source>
        <strain evidence="16">Lake Konstanz</strain>
    </source>
</reference>
<evidence type="ECO:0000256" key="4">
    <source>
        <dbReference type="ARBA" id="ARBA00022490"/>
    </source>
</evidence>
<dbReference type="FunFam" id="1.10.510.10:FF:000837">
    <property type="entry name" value="STE family protein kinase"/>
    <property type="match status" value="1"/>
</dbReference>
<protein>
    <recommendedName>
        <fullName evidence="3">non-specific serine/threonine protein kinase</fullName>
        <ecNumber evidence="3">2.7.11.1</ecNumber>
    </recommendedName>
</protein>
<keyword evidence="6" id="KW-0808">Transferase</keyword>
<comment type="catalytic activity">
    <reaction evidence="10">
        <text>L-threonyl-[protein] + ATP = O-phospho-L-threonyl-[protein] + ADP + H(+)</text>
        <dbReference type="Rhea" id="RHEA:46608"/>
        <dbReference type="Rhea" id="RHEA-COMP:11060"/>
        <dbReference type="Rhea" id="RHEA-COMP:11605"/>
        <dbReference type="ChEBI" id="CHEBI:15378"/>
        <dbReference type="ChEBI" id="CHEBI:30013"/>
        <dbReference type="ChEBI" id="CHEBI:30616"/>
        <dbReference type="ChEBI" id="CHEBI:61977"/>
        <dbReference type="ChEBI" id="CHEBI:456216"/>
        <dbReference type="EC" id="2.7.11.1"/>
    </reaction>
</comment>
<keyword evidence="5" id="KW-0723">Serine/threonine-protein kinase</keyword>
<dbReference type="GO" id="GO:0005524">
    <property type="term" value="F:ATP binding"/>
    <property type="evidence" value="ECO:0007669"/>
    <property type="project" value="UniProtKB-UniRule"/>
</dbReference>
<dbReference type="PROSITE" id="PS50011">
    <property type="entry name" value="PROTEIN_KINASE_DOM"/>
    <property type="match status" value="1"/>
</dbReference>
<feature type="region of interest" description="Disordered" evidence="13">
    <location>
        <begin position="310"/>
        <end position="375"/>
    </location>
</feature>
<evidence type="ECO:0000313" key="16">
    <source>
        <dbReference type="Proteomes" id="UP000051952"/>
    </source>
</evidence>
<evidence type="ECO:0000256" key="11">
    <source>
        <dbReference type="ARBA" id="ARBA00048679"/>
    </source>
</evidence>
<dbReference type="PANTHER" id="PTHR48012:SF10">
    <property type="entry name" value="FI20177P1"/>
    <property type="match status" value="1"/>
</dbReference>